<sequence length="338" mass="36363">MKAIIQTGYGPVERVWQQRDMPQPKPKANEVLVRVKATSVHADVWHVAMGLPKVLRIMGNGVFKPRQPIPGIDVAGDVVAVGESVTQFNVGDAVFGESHKGMQWKTGGAFAEYVAAPASSLVHKPEPLSYEQAAAIATPGIIAWQNLHAGALLENAQRVLVNGAAGALGSLVVQMAKAYGAHVTAVDRRATFAYLTELGADDCVDFERENIMSRSPSAFDLVVDVASTLPIPECQHLMAEQGQFVLIGHDHFGKQGGRWLGSIPAMFKPMLDKRFKKHLPKGGPSSLSKHECLNALRALAVEGKLSVRIVERYPLSEAVTAMQQLQTGAAVGRIVLMP</sequence>
<dbReference type="SMART" id="SM00829">
    <property type="entry name" value="PKS_ER"/>
    <property type="match status" value="1"/>
</dbReference>
<keyword evidence="3" id="KW-1185">Reference proteome</keyword>
<feature type="domain" description="Enoyl reductase (ER)" evidence="1">
    <location>
        <begin position="10"/>
        <end position="336"/>
    </location>
</feature>
<dbReference type="PANTHER" id="PTHR11695">
    <property type="entry name" value="ALCOHOL DEHYDROGENASE RELATED"/>
    <property type="match status" value="1"/>
</dbReference>
<evidence type="ECO:0000313" key="2">
    <source>
        <dbReference type="EMBL" id="MFC3853043.1"/>
    </source>
</evidence>
<dbReference type="InterPro" id="IPR011032">
    <property type="entry name" value="GroES-like_sf"/>
</dbReference>
<protein>
    <submittedName>
        <fullName evidence="2">NAD(P)-dependent alcohol dehydrogenase</fullName>
    </submittedName>
</protein>
<dbReference type="InterPro" id="IPR050700">
    <property type="entry name" value="YIM1/Zinc_Alcohol_DH_Fams"/>
</dbReference>
<dbReference type="SUPFAM" id="SSF50129">
    <property type="entry name" value="GroES-like"/>
    <property type="match status" value="1"/>
</dbReference>
<dbReference type="Pfam" id="PF13602">
    <property type="entry name" value="ADH_zinc_N_2"/>
    <property type="match status" value="1"/>
</dbReference>
<dbReference type="RefSeq" id="WP_380695823.1">
    <property type="nucleotide sequence ID" value="NZ_JBHRYR010000003.1"/>
</dbReference>
<name>A0ABV7ZWV8_9GAMM</name>
<dbReference type="PANTHER" id="PTHR11695:SF648">
    <property type="entry name" value="ZINC-BINDING OXIDOREDUCTASE"/>
    <property type="match status" value="1"/>
</dbReference>
<dbReference type="SUPFAM" id="SSF51735">
    <property type="entry name" value="NAD(P)-binding Rossmann-fold domains"/>
    <property type="match status" value="1"/>
</dbReference>
<evidence type="ECO:0000313" key="3">
    <source>
        <dbReference type="Proteomes" id="UP001595617"/>
    </source>
</evidence>
<accession>A0ABV7ZWV8</accession>
<dbReference type="Pfam" id="PF08240">
    <property type="entry name" value="ADH_N"/>
    <property type="match status" value="1"/>
</dbReference>
<organism evidence="2 3">
    <name type="scientific">Saccharospirillum mangrovi</name>
    <dbReference type="NCBI Taxonomy" id="2161747"/>
    <lineage>
        <taxon>Bacteria</taxon>
        <taxon>Pseudomonadati</taxon>
        <taxon>Pseudomonadota</taxon>
        <taxon>Gammaproteobacteria</taxon>
        <taxon>Oceanospirillales</taxon>
        <taxon>Saccharospirillaceae</taxon>
        <taxon>Saccharospirillum</taxon>
    </lineage>
</organism>
<dbReference type="InterPro" id="IPR013154">
    <property type="entry name" value="ADH-like_N"/>
</dbReference>
<dbReference type="InterPro" id="IPR020843">
    <property type="entry name" value="ER"/>
</dbReference>
<dbReference type="Proteomes" id="UP001595617">
    <property type="component" value="Unassembled WGS sequence"/>
</dbReference>
<comment type="caution">
    <text evidence="2">The sequence shown here is derived from an EMBL/GenBank/DDBJ whole genome shotgun (WGS) entry which is preliminary data.</text>
</comment>
<dbReference type="Gene3D" id="3.40.50.720">
    <property type="entry name" value="NAD(P)-binding Rossmann-like Domain"/>
    <property type="match status" value="1"/>
</dbReference>
<dbReference type="InterPro" id="IPR036291">
    <property type="entry name" value="NAD(P)-bd_dom_sf"/>
</dbReference>
<evidence type="ECO:0000259" key="1">
    <source>
        <dbReference type="SMART" id="SM00829"/>
    </source>
</evidence>
<dbReference type="CDD" id="cd08267">
    <property type="entry name" value="MDR1"/>
    <property type="match status" value="1"/>
</dbReference>
<reference evidence="3" key="1">
    <citation type="journal article" date="2019" name="Int. J. Syst. Evol. Microbiol.">
        <title>The Global Catalogue of Microorganisms (GCM) 10K type strain sequencing project: providing services to taxonomists for standard genome sequencing and annotation.</title>
        <authorList>
            <consortium name="The Broad Institute Genomics Platform"/>
            <consortium name="The Broad Institute Genome Sequencing Center for Infectious Disease"/>
            <person name="Wu L."/>
            <person name="Ma J."/>
        </authorList>
    </citation>
    <scope>NUCLEOTIDE SEQUENCE [LARGE SCALE GENOMIC DNA]</scope>
    <source>
        <strain evidence="3">IBRC 10765</strain>
    </source>
</reference>
<dbReference type="Gene3D" id="3.90.180.10">
    <property type="entry name" value="Medium-chain alcohol dehydrogenases, catalytic domain"/>
    <property type="match status" value="1"/>
</dbReference>
<proteinExistence type="predicted"/>
<gene>
    <name evidence="2" type="ORF">ACFOOG_09400</name>
</gene>
<dbReference type="EMBL" id="JBHRYR010000003">
    <property type="protein sequence ID" value="MFC3853043.1"/>
    <property type="molecule type" value="Genomic_DNA"/>
</dbReference>